<reference evidence="2 3" key="1">
    <citation type="journal article" date="2019" name="Int. J. Syst. Evol. Microbiol.">
        <title>The Global Catalogue of Microorganisms (GCM) 10K type strain sequencing project: providing services to taxonomists for standard genome sequencing and annotation.</title>
        <authorList>
            <consortium name="The Broad Institute Genomics Platform"/>
            <consortium name="The Broad Institute Genome Sequencing Center for Infectious Disease"/>
            <person name="Wu L."/>
            <person name="Ma J."/>
        </authorList>
    </citation>
    <scope>NUCLEOTIDE SEQUENCE [LARGE SCALE GENOMIC DNA]</scope>
    <source>
        <strain evidence="2 3">JCM 15309</strain>
    </source>
</reference>
<evidence type="ECO:0000256" key="1">
    <source>
        <dbReference type="SAM" id="Phobius"/>
    </source>
</evidence>
<gene>
    <name evidence="2" type="ORF">GCM10009798_40800</name>
</gene>
<name>A0ABN2RUZ4_9ACTN</name>
<feature type="transmembrane region" description="Helical" evidence="1">
    <location>
        <begin position="20"/>
        <end position="40"/>
    </location>
</feature>
<accession>A0ABN2RUZ4</accession>
<comment type="caution">
    <text evidence="2">The sequence shown here is derived from an EMBL/GenBank/DDBJ whole genome shotgun (WGS) entry which is preliminary data.</text>
</comment>
<evidence type="ECO:0000313" key="2">
    <source>
        <dbReference type="EMBL" id="GAA1975374.1"/>
    </source>
</evidence>
<keyword evidence="1" id="KW-1133">Transmembrane helix</keyword>
<feature type="transmembrane region" description="Helical" evidence="1">
    <location>
        <begin position="79"/>
        <end position="101"/>
    </location>
</feature>
<feature type="transmembrane region" description="Helical" evidence="1">
    <location>
        <begin position="121"/>
        <end position="147"/>
    </location>
</feature>
<sequence length="168" mass="18609">MHDESLPTARTAPRVDRLMLVSLVVVGAMWLLLLAAPWGIDDFEGLAFFVIVATYVVAGGLAMGALYARDEVTMRQEILTLLTLWLVAVALWTGIFLNLGVKAEHDPDTAYLVNGVSWTDSIYFALWIATPCFIVWQVPALVSRIVWRRVPSRLKRVARNASPGVRGT</sequence>
<dbReference type="Proteomes" id="UP001500571">
    <property type="component" value="Unassembled WGS sequence"/>
</dbReference>
<evidence type="ECO:0000313" key="3">
    <source>
        <dbReference type="Proteomes" id="UP001500571"/>
    </source>
</evidence>
<organism evidence="2 3">
    <name type="scientific">Nocardioides panacihumi</name>
    <dbReference type="NCBI Taxonomy" id="400774"/>
    <lineage>
        <taxon>Bacteria</taxon>
        <taxon>Bacillati</taxon>
        <taxon>Actinomycetota</taxon>
        <taxon>Actinomycetes</taxon>
        <taxon>Propionibacteriales</taxon>
        <taxon>Nocardioidaceae</taxon>
        <taxon>Nocardioides</taxon>
    </lineage>
</organism>
<keyword evidence="1" id="KW-0472">Membrane</keyword>
<keyword evidence="3" id="KW-1185">Reference proteome</keyword>
<protein>
    <submittedName>
        <fullName evidence="2">Uncharacterized protein</fullName>
    </submittedName>
</protein>
<feature type="transmembrane region" description="Helical" evidence="1">
    <location>
        <begin position="46"/>
        <end position="67"/>
    </location>
</feature>
<proteinExistence type="predicted"/>
<keyword evidence="1" id="KW-0812">Transmembrane</keyword>
<dbReference type="EMBL" id="BAAAPB010000005">
    <property type="protein sequence ID" value="GAA1975374.1"/>
    <property type="molecule type" value="Genomic_DNA"/>
</dbReference>